<evidence type="ECO:0000313" key="4">
    <source>
        <dbReference type="Proteomes" id="UP000199055"/>
    </source>
</evidence>
<evidence type="ECO:0000256" key="1">
    <source>
        <dbReference type="SAM" id="MobiDB-lite"/>
    </source>
</evidence>
<accession>A0A1H9HLE8</accession>
<protein>
    <submittedName>
        <fullName evidence="3">ThiF family protein</fullName>
    </submittedName>
</protein>
<dbReference type="InterPro" id="IPR000594">
    <property type="entry name" value="ThiF_NAD_FAD-bd"/>
</dbReference>
<reference evidence="3 4" key="1">
    <citation type="submission" date="2016-10" db="EMBL/GenBank/DDBJ databases">
        <authorList>
            <person name="de Groot N.N."/>
        </authorList>
    </citation>
    <scope>NUCLEOTIDE SEQUENCE [LARGE SCALE GENOMIC DNA]</scope>
    <source>
        <strain evidence="3 4">CGMCC 4.3519</strain>
    </source>
</reference>
<sequence>MHPMIKPALRRAWRDRNTVRYGVAPAHAVLLGPVDTATGGFLELFDGTRSLPRLRQAAEAMGLGADAADRLVARLAEAGLLDDATAHRRAAARVDDRLRPDLGSLSVLRPEPGGGVRRLAARAAARVQVRGAGRVGATVAALLSAAGVGQVDVVDGGCVAPWDTAPGGIAPDQTGERRASAAGRAVRRAAAGARPPRPGRGDGAGRGDSAPGLALVVIAPRDGLAAYAPDPAAAEELVRGGRPHLYAGVVEATGFVGPLVLPGAAACAECLMLGCAEREPTWPLVVAQWRSARRSAVPACDVALATVVAGATASCALSFLDGDESCVTDSRQHWVLPRLRAECEPVPPHPECPCGAASGHGGRPLSADGARRSTMAT</sequence>
<evidence type="ECO:0000313" key="3">
    <source>
        <dbReference type="EMBL" id="SEQ63052.1"/>
    </source>
</evidence>
<feature type="region of interest" description="Disordered" evidence="1">
    <location>
        <begin position="165"/>
        <end position="208"/>
    </location>
</feature>
<proteinExistence type="predicted"/>
<gene>
    <name evidence="3" type="ORF">SAMN05216481_111132</name>
</gene>
<dbReference type="SUPFAM" id="SSF69572">
    <property type="entry name" value="Activating enzymes of the ubiquitin-like proteins"/>
    <property type="match status" value="1"/>
</dbReference>
<dbReference type="Pfam" id="PF00899">
    <property type="entry name" value="ThiF"/>
    <property type="match status" value="1"/>
</dbReference>
<dbReference type="GO" id="GO:0008641">
    <property type="term" value="F:ubiquitin-like modifier activating enzyme activity"/>
    <property type="evidence" value="ECO:0007669"/>
    <property type="project" value="InterPro"/>
</dbReference>
<feature type="compositionally biased region" description="Low complexity" evidence="1">
    <location>
        <begin position="180"/>
        <end position="194"/>
    </location>
</feature>
<dbReference type="Gene3D" id="3.40.50.720">
    <property type="entry name" value="NAD(P)-binding Rossmann-like Domain"/>
    <property type="match status" value="1"/>
</dbReference>
<name>A0A1H9HLE8_9ACTN</name>
<evidence type="ECO:0000259" key="2">
    <source>
        <dbReference type="Pfam" id="PF00899"/>
    </source>
</evidence>
<feature type="domain" description="THIF-type NAD/FAD binding fold" evidence="2">
    <location>
        <begin position="124"/>
        <end position="353"/>
    </location>
</feature>
<dbReference type="STRING" id="403935.SAMN05216481_111132"/>
<dbReference type="AlphaFoldDB" id="A0A1H9HLE8"/>
<feature type="region of interest" description="Disordered" evidence="1">
    <location>
        <begin position="355"/>
        <end position="377"/>
    </location>
</feature>
<keyword evidence="4" id="KW-1185">Reference proteome</keyword>
<dbReference type="RefSeq" id="WP_218158308.1">
    <property type="nucleotide sequence ID" value="NZ_FOET01000011.1"/>
</dbReference>
<organism evidence="3 4">
    <name type="scientific">Streptomyces radiopugnans</name>
    <dbReference type="NCBI Taxonomy" id="403935"/>
    <lineage>
        <taxon>Bacteria</taxon>
        <taxon>Bacillati</taxon>
        <taxon>Actinomycetota</taxon>
        <taxon>Actinomycetes</taxon>
        <taxon>Kitasatosporales</taxon>
        <taxon>Streptomycetaceae</taxon>
        <taxon>Streptomyces</taxon>
    </lineage>
</organism>
<dbReference type="EMBL" id="FOET01000011">
    <property type="protein sequence ID" value="SEQ63052.1"/>
    <property type="molecule type" value="Genomic_DNA"/>
</dbReference>
<dbReference type="Proteomes" id="UP000199055">
    <property type="component" value="Unassembled WGS sequence"/>
</dbReference>
<dbReference type="InterPro" id="IPR035985">
    <property type="entry name" value="Ubiquitin-activating_enz"/>
</dbReference>